<keyword evidence="1" id="KW-0732">Signal</keyword>
<comment type="caution">
    <text evidence="3">The sequence shown here is derived from an EMBL/GenBank/DDBJ whole genome shotgun (WGS) entry which is preliminary data.</text>
</comment>
<sequence>MDRFMKQFLFLFILPIFAFCAPAPQEEKPATIKVLLEKESEGILLEARGPFAVYNPENGKRVSSGRWGKRFYLYPHEEGIKWGENFLGIFQLQVVPTSANTTFLVDGVQYRGAIEIYHVEGKLSVINEVDVESYVKATLSEKVGENLPINVMDALAIIARTDAYYRALLNYESFWHVTADAVGYSGMGLTLQNIGVDRAVDNTRHLVMTFEEQPFPSSWTENCAGKTASYSSIFRKNTTTPAGVASPYVGKGRQDSHWSLTIETQELAKVVKTNRVTGIDLFVDHPSGKVYATRLHDGSHEENIDFTTLQEAIGADKLKSNDFNVSIKGNIAIFEGYGVGPGVGLCLYSAKQMAERGDDAPKILAEFFPSTQVEKMRAYPEAIISEKKSSFVSPKRKKVEKKKHRLLHR</sequence>
<evidence type="ECO:0000259" key="2">
    <source>
        <dbReference type="Pfam" id="PF08486"/>
    </source>
</evidence>
<dbReference type="InterPro" id="IPR013486">
    <property type="entry name" value="SpoIID/LytB"/>
</dbReference>
<accession>A0ABS0AWV8</accession>
<dbReference type="NCBIfam" id="TIGR02669">
    <property type="entry name" value="SpoIID_LytB"/>
    <property type="match status" value="1"/>
</dbReference>
<proteinExistence type="predicted"/>
<feature type="signal peptide" evidence="1">
    <location>
        <begin position="1"/>
        <end position="20"/>
    </location>
</feature>
<feature type="chain" id="PRO_5046776518" description="Sporulation stage II protein D amidase enhancer LytB N-terminal domain-containing protein" evidence="1">
    <location>
        <begin position="21"/>
        <end position="409"/>
    </location>
</feature>
<dbReference type="Proteomes" id="UP001194714">
    <property type="component" value="Unassembled WGS sequence"/>
</dbReference>
<evidence type="ECO:0000256" key="1">
    <source>
        <dbReference type="SAM" id="SignalP"/>
    </source>
</evidence>
<gene>
    <name evidence="3" type="ORF">NEPTK9_000121</name>
</gene>
<keyword evidence="4" id="KW-1185">Reference proteome</keyword>
<feature type="domain" description="Sporulation stage II protein D amidase enhancer LytB N-terminal" evidence="2">
    <location>
        <begin position="120"/>
        <end position="210"/>
    </location>
</feature>
<dbReference type="EMBL" id="JAAEJV010000002">
    <property type="protein sequence ID" value="MBF5058624.1"/>
    <property type="molecule type" value="Genomic_DNA"/>
</dbReference>
<evidence type="ECO:0000313" key="4">
    <source>
        <dbReference type="Proteomes" id="UP001194714"/>
    </source>
</evidence>
<name>A0ABS0AWV8_9BACT</name>
<evidence type="ECO:0000313" key="3">
    <source>
        <dbReference type="EMBL" id="MBF5058624.1"/>
    </source>
</evidence>
<organism evidence="3 4">
    <name type="scientific">Candidatus Neptunichlamydia vexilliferae</name>
    <dbReference type="NCBI Taxonomy" id="1651774"/>
    <lineage>
        <taxon>Bacteria</taxon>
        <taxon>Pseudomonadati</taxon>
        <taxon>Chlamydiota</taxon>
        <taxon>Chlamydiia</taxon>
        <taxon>Parachlamydiales</taxon>
        <taxon>Simkaniaceae</taxon>
        <taxon>Candidatus Neptunichlamydia</taxon>
    </lineage>
</organism>
<reference evidence="3 4" key="1">
    <citation type="submission" date="2020-01" db="EMBL/GenBank/DDBJ databases">
        <title>Draft genome sequence of Cand. Neptunochlamydia vexilliferae K9.</title>
        <authorList>
            <person name="Schulz F."/>
            <person name="Koestlbacher S."/>
            <person name="Wascher F."/>
            <person name="Pizzetti I."/>
            <person name="Horn M."/>
        </authorList>
    </citation>
    <scope>NUCLEOTIDE SEQUENCE [LARGE SCALE GENOMIC DNA]</scope>
    <source>
        <strain evidence="3 4">K9</strain>
    </source>
</reference>
<dbReference type="InterPro" id="IPR013693">
    <property type="entry name" value="SpoIID/LytB_N"/>
</dbReference>
<protein>
    <recommendedName>
        <fullName evidence="2">Sporulation stage II protein D amidase enhancer LytB N-terminal domain-containing protein</fullName>
    </recommendedName>
</protein>
<dbReference type="Pfam" id="PF08486">
    <property type="entry name" value="SpoIID"/>
    <property type="match status" value="1"/>
</dbReference>